<accession>A0A1G9JZM4</accession>
<keyword evidence="2" id="KW-1185">Reference proteome</keyword>
<proteinExistence type="predicted"/>
<evidence type="ECO:0000313" key="1">
    <source>
        <dbReference type="EMBL" id="SDL42999.1"/>
    </source>
</evidence>
<dbReference type="STRING" id="192904.SAMN04488514_101780"/>
<dbReference type="AlphaFoldDB" id="A0A1G9JZM4"/>
<protein>
    <submittedName>
        <fullName evidence="1">Putative lumazine-binding</fullName>
    </submittedName>
</protein>
<evidence type="ECO:0000313" key="2">
    <source>
        <dbReference type="Proteomes" id="UP000199440"/>
    </source>
</evidence>
<dbReference type="Gene3D" id="3.10.450.50">
    <property type="match status" value="1"/>
</dbReference>
<dbReference type="Pfam" id="PF12893">
    <property type="entry name" value="Lumazine_bd_2"/>
    <property type="match status" value="1"/>
</dbReference>
<dbReference type="SUPFAM" id="SSF54427">
    <property type="entry name" value="NTF2-like"/>
    <property type="match status" value="1"/>
</dbReference>
<sequence length="141" mass="15533">MKKLFVVIAITLCSGLRSHAQSPDKLGITETIQSFSKAGDTNDFTELAKHLDDNYRIISNRLFGSTEVSVMPKHIYLEKIKTKEYGGDSRTVTIKEIALNGNTASAKVVFKGTKLTFTSLIILIKNEEGIWKLVSETPIGG</sequence>
<dbReference type="EMBL" id="FNGV01000001">
    <property type="protein sequence ID" value="SDL42999.1"/>
    <property type="molecule type" value="Genomic_DNA"/>
</dbReference>
<dbReference type="InterPro" id="IPR032710">
    <property type="entry name" value="NTF2-like_dom_sf"/>
</dbReference>
<dbReference type="InterPro" id="IPR039437">
    <property type="entry name" value="FrzH/put_lumazine-bd"/>
</dbReference>
<gene>
    <name evidence="1" type="ORF">SAMN04488514_101780</name>
</gene>
<dbReference type="Proteomes" id="UP000199440">
    <property type="component" value="Unassembled WGS sequence"/>
</dbReference>
<reference evidence="1 2" key="1">
    <citation type="submission" date="2016-10" db="EMBL/GenBank/DDBJ databases">
        <authorList>
            <person name="de Groot N.N."/>
        </authorList>
    </citation>
    <scope>NUCLEOTIDE SEQUENCE [LARGE SCALE GENOMIC DNA]</scope>
    <source>
        <strain evidence="1 2">DSM 19886</strain>
    </source>
</reference>
<dbReference type="RefSeq" id="WP_089885440.1">
    <property type="nucleotide sequence ID" value="NZ_FNGV01000001.1"/>
</dbReference>
<name>A0A1G9JZM4_9FLAO</name>
<dbReference type="OrthoDB" id="1441434at2"/>
<organism evidence="1 2">
    <name type="scientific">Kriegella aquimaris</name>
    <dbReference type="NCBI Taxonomy" id="192904"/>
    <lineage>
        <taxon>Bacteria</taxon>
        <taxon>Pseudomonadati</taxon>
        <taxon>Bacteroidota</taxon>
        <taxon>Flavobacteriia</taxon>
        <taxon>Flavobacteriales</taxon>
        <taxon>Flavobacteriaceae</taxon>
        <taxon>Kriegella</taxon>
    </lineage>
</organism>